<dbReference type="OrthoDB" id="6141102at2759"/>
<sequence length="1368" mass="154542">MVLNDGKEDDVITIEILDDDSDDDEEEEIEEKDGKKDAKMRSSSSTEEEDDEDEGDDFYVAQHHRQQKQQQQQNASFKEKEEVKKKEEDKDSKLTTTTMVSDGNAFTSTTDAVAAKTTMVKSLSEKEEEKEKGDDEFAKKAPLLLASPQPKKAPANVPSPVPPPSLPLPRAPVVAPQPAQPAAVPPPPKPTSKPKKKKRELREIPEDHRGKPVTYEIDCKELFAKSFDRREVLREVLERKGVAYSSSSSAKNNKKKEAEGEHLETTLTPKEIEELNLIKRKALLENDETIEKADVENVKELVEDFASFFIATFDEKRKKWAKKCFRENAKRRKAKAEENAKNGKGILTDGLERTFEAPASNADFEKMMLDPKKMSMGKKADALAVSAAVNRMPKCRVRESAFGVTKTEREMMVPAVRIRPVSNVPEYRAYTYSVHENIRGSEEEKRRKLLISDQDGEYRVANENDSDYSDEEEDFETGEEQYPWHRRDDLLLHSCVKYIIGESSKLDEFLIQEVSEPAMAANGKAAAVEEKEEANPSKIEDTTNETTTKMEFQDFAITGDERVETEEKDEEVEVKKDAMDKEEDKNGKENNLSDNDKTNTVATQTKRQYTAIDIKAKQIFETTLSTLASYITGVPPVNFIALRVKLLRDQESGIRDIAKDIESAHDKNAKNNKPTKKKKSASTSLPKLKTIEAIAKEVISRESIDFLPRRLHEYKNMEAAMDSFRTLFCPRCHSYSCQIHGNGHLPSVGRRILTNYKPEWNKGKIGHPGGPQQKKKKGYVPVPGRRAERHRSKETIDANADANSPADMDVDDTNNDRKEDGGQMHTDINNNADSNEEGGDKETPLKSDPEANYLALAKPIDPCRSSQCWRSNEALFALMKKLQPPWLPPSDRVFCSPIPAENNDKAIDPMDISEAVMADFLCRDKSITDENLLSIAQKLKHSTKWENWVVEAFDKSLDIFEDSSNPCAVAGFLEPCETKPPSCKIVCEEMLSMFCEDILEKRKEDRAAEEAKNEATDGNTTVVDATTMTMDARKRKGSRLINRTWETQAEIKQLGNNRHRRKAAKKAQNVGYQGTVAKSTVARRKEASEGDKNALWCEYEPCNCEGGVCTDECPCSVNWNFCEINCGCGADCRNAFIGCNCKGDCTKATCPCKMAARECDPDKCAECWPSVRDFSRRKRELEGITLDTEIFSSDPKLEGITEVNVKRKHEDRKAPCENMKLQLKEHAHVLLGKSPIAGWGAFFGCDAKKDDFLGEYVGEMITHGEAERRGSQYDQTNSSFLFNLNNKWVLDAYSRGNKFKFANHSKKPNCYPLVIYVRGNHRIGIYAKTDSKFGDEMFYDYGYTKDIIGEARVWAHDDDQQDQGNYRK</sequence>
<dbReference type="EMBL" id="FO082267">
    <property type="protein sequence ID" value="CCO18943.1"/>
    <property type="molecule type" value="Genomic_DNA"/>
</dbReference>
<feature type="compositionally biased region" description="Basic and acidic residues" evidence="7">
    <location>
        <begin position="123"/>
        <end position="139"/>
    </location>
</feature>
<proteinExistence type="predicted"/>
<dbReference type="Pfam" id="PF18264">
    <property type="entry name" value="preSET_CXC"/>
    <property type="match status" value="1"/>
</dbReference>
<dbReference type="InterPro" id="IPR001214">
    <property type="entry name" value="SET_dom"/>
</dbReference>
<dbReference type="PROSITE" id="PS51633">
    <property type="entry name" value="CXC"/>
    <property type="match status" value="1"/>
</dbReference>
<evidence type="ECO:0000256" key="3">
    <source>
        <dbReference type="ARBA" id="ARBA00022691"/>
    </source>
</evidence>
<feature type="compositionally biased region" description="Pro residues" evidence="7">
    <location>
        <begin position="157"/>
        <end position="170"/>
    </location>
</feature>
<feature type="compositionally biased region" description="Acidic residues" evidence="7">
    <location>
        <begin position="563"/>
        <end position="572"/>
    </location>
</feature>
<dbReference type="InterPro" id="IPR041355">
    <property type="entry name" value="Pre-SET_CXC"/>
</dbReference>
<dbReference type="GO" id="GO:0032259">
    <property type="term" value="P:methylation"/>
    <property type="evidence" value="ECO:0007669"/>
    <property type="project" value="UniProtKB-KW"/>
</dbReference>
<dbReference type="eggNOG" id="KOG1079">
    <property type="taxonomic scope" value="Eukaryota"/>
</dbReference>
<feature type="compositionally biased region" description="Basic and acidic residues" evidence="7">
    <location>
        <begin position="1"/>
        <end position="10"/>
    </location>
</feature>
<dbReference type="Pfam" id="PF00856">
    <property type="entry name" value="SET"/>
    <property type="match status" value="1"/>
</dbReference>
<dbReference type="PANTHER" id="PTHR45747">
    <property type="entry name" value="HISTONE-LYSINE N-METHYLTRANSFERASE E(Z)"/>
    <property type="match status" value="1"/>
</dbReference>
<dbReference type="GO" id="GO:0003682">
    <property type="term" value="F:chromatin binding"/>
    <property type="evidence" value="ECO:0007669"/>
    <property type="project" value="TreeGrafter"/>
</dbReference>
<dbReference type="SUPFAM" id="SSF82199">
    <property type="entry name" value="SET domain"/>
    <property type="match status" value="1"/>
</dbReference>
<dbReference type="Proteomes" id="UP000198341">
    <property type="component" value="Chromosome 12"/>
</dbReference>
<evidence type="ECO:0000313" key="10">
    <source>
        <dbReference type="EMBL" id="CCO18943.1"/>
    </source>
</evidence>
<dbReference type="SMART" id="SM00317">
    <property type="entry name" value="SET"/>
    <property type="match status" value="1"/>
</dbReference>
<keyword evidence="4" id="KW-0805">Transcription regulation</keyword>
<feature type="domain" description="SET" evidence="8">
    <location>
        <begin position="1227"/>
        <end position="1342"/>
    </location>
</feature>
<dbReference type="GO" id="GO:0005634">
    <property type="term" value="C:nucleus"/>
    <property type="evidence" value="ECO:0007669"/>
    <property type="project" value="TreeGrafter"/>
</dbReference>
<reference evidence="10 11" key="1">
    <citation type="submission" date="2011-10" db="EMBL/GenBank/DDBJ databases">
        <authorList>
            <person name="Genoscope - CEA"/>
        </authorList>
    </citation>
    <scope>NUCLEOTIDE SEQUENCE [LARGE SCALE GENOMIC DNA]</scope>
    <source>
        <strain evidence="10 11">RCC 1105</strain>
    </source>
</reference>
<keyword evidence="2" id="KW-0808">Transferase</keyword>
<gene>
    <name evidence="10" type="ordered locus">Bathy12g00510</name>
</gene>
<feature type="compositionally biased region" description="Polar residues" evidence="7">
    <location>
        <begin position="589"/>
        <end position="601"/>
    </location>
</feature>
<organism evidence="10 11">
    <name type="scientific">Bathycoccus prasinos</name>
    <dbReference type="NCBI Taxonomy" id="41875"/>
    <lineage>
        <taxon>Eukaryota</taxon>
        <taxon>Viridiplantae</taxon>
        <taxon>Chlorophyta</taxon>
        <taxon>Mamiellophyceae</taxon>
        <taxon>Mamiellales</taxon>
        <taxon>Bathycoccaceae</taxon>
        <taxon>Bathycoccus</taxon>
    </lineage>
</organism>
<protein>
    <submittedName>
        <fullName evidence="10">PREDICTED: histone-lysine N-methyltransferase EZH1-like</fullName>
    </submittedName>
</protein>
<accession>K8FBG0</accession>
<evidence type="ECO:0000256" key="6">
    <source>
        <dbReference type="ARBA" id="ARBA00048568"/>
    </source>
</evidence>
<dbReference type="KEGG" id="bpg:Bathy12g00510"/>
<evidence type="ECO:0000313" key="11">
    <source>
        <dbReference type="Proteomes" id="UP000198341"/>
    </source>
</evidence>
<keyword evidence="3" id="KW-0949">S-adenosyl-L-methionine</keyword>
<evidence type="ECO:0000259" key="8">
    <source>
        <dbReference type="PROSITE" id="PS50280"/>
    </source>
</evidence>
<dbReference type="GO" id="GO:0031507">
    <property type="term" value="P:heterochromatin formation"/>
    <property type="evidence" value="ECO:0007669"/>
    <property type="project" value="TreeGrafter"/>
</dbReference>
<dbReference type="GeneID" id="19012625"/>
<feature type="compositionally biased region" description="Basic and acidic residues" evidence="7">
    <location>
        <begin position="77"/>
        <end position="93"/>
    </location>
</feature>
<evidence type="ECO:0000256" key="4">
    <source>
        <dbReference type="ARBA" id="ARBA00023015"/>
    </source>
</evidence>
<evidence type="ECO:0000256" key="2">
    <source>
        <dbReference type="ARBA" id="ARBA00022679"/>
    </source>
</evidence>
<keyword evidence="11" id="KW-1185">Reference proteome</keyword>
<keyword evidence="5" id="KW-0804">Transcription</keyword>
<dbReference type="CDD" id="cd10519">
    <property type="entry name" value="SET_EZH"/>
    <property type="match status" value="1"/>
</dbReference>
<feature type="region of interest" description="Disordered" evidence="7">
    <location>
        <begin position="559"/>
        <end position="601"/>
    </location>
</feature>
<dbReference type="STRING" id="41875.K8FBG0"/>
<dbReference type="InterPro" id="IPR026489">
    <property type="entry name" value="CXC_dom"/>
</dbReference>
<feature type="region of interest" description="Disordered" evidence="7">
    <location>
        <begin position="759"/>
        <end position="847"/>
    </location>
</feature>
<feature type="compositionally biased region" description="Polar residues" evidence="7">
    <location>
        <begin position="94"/>
        <end position="111"/>
    </location>
</feature>
<dbReference type="GO" id="GO:0140951">
    <property type="term" value="F:histone H3K27 trimethyltransferase activity"/>
    <property type="evidence" value="ECO:0007669"/>
    <property type="project" value="UniProtKB-EC"/>
</dbReference>
<evidence type="ECO:0000259" key="9">
    <source>
        <dbReference type="PROSITE" id="PS51633"/>
    </source>
</evidence>
<feature type="compositionally biased region" description="Basic and acidic residues" evidence="7">
    <location>
        <begin position="573"/>
        <end position="588"/>
    </location>
</feature>
<feature type="compositionally biased region" description="Acidic residues" evidence="7">
    <location>
        <begin position="46"/>
        <end position="57"/>
    </location>
</feature>
<dbReference type="Gene3D" id="2.170.270.10">
    <property type="entry name" value="SET domain"/>
    <property type="match status" value="1"/>
</dbReference>
<name>K8FBG0_9CHLO</name>
<dbReference type="PANTHER" id="PTHR45747:SF4">
    <property type="entry name" value="HISTONE-LYSINE N-METHYLTRANSFERASE E(Z)"/>
    <property type="match status" value="1"/>
</dbReference>
<evidence type="ECO:0000256" key="7">
    <source>
        <dbReference type="SAM" id="MobiDB-lite"/>
    </source>
</evidence>
<feature type="compositionally biased region" description="Low complexity" evidence="7">
    <location>
        <begin position="171"/>
        <end position="182"/>
    </location>
</feature>
<dbReference type="PROSITE" id="PS50280">
    <property type="entry name" value="SET"/>
    <property type="match status" value="1"/>
</dbReference>
<feature type="compositionally biased region" description="Acidic residues" evidence="7">
    <location>
        <begin position="11"/>
        <end position="31"/>
    </location>
</feature>
<dbReference type="RefSeq" id="XP_007509828.1">
    <property type="nucleotide sequence ID" value="XM_007509766.1"/>
</dbReference>
<feature type="compositionally biased region" description="Basic and acidic residues" evidence="7">
    <location>
        <begin position="838"/>
        <end position="847"/>
    </location>
</feature>
<keyword evidence="1" id="KW-0489">Methyltransferase</keyword>
<feature type="compositionally biased region" description="Basic and acidic residues" evidence="7">
    <location>
        <begin position="200"/>
        <end position="209"/>
    </location>
</feature>
<dbReference type="InterPro" id="IPR046341">
    <property type="entry name" value="SET_dom_sf"/>
</dbReference>
<comment type="catalytic activity">
    <reaction evidence="6">
        <text>L-lysyl(27)-[histone H3] + 3 S-adenosyl-L-methionine = N(6),N(6),N(6)-trimethyl-L-lysyl(27)-[histone H3] + 3 S-adenosyl-L-homocysteine + 3 H(+)</text>
        <dbReference type="Rhea" id="RHEA:60292"/>
        <dbReference type="Rhea" id="RHEA-COMP:15535"/>
        <dbReference type="Rhea" id="RHEA-COMP:15548"/>
        <dbReference type="ChEBI" id="CHEBI:15378"/>
        <dbReference type="ChEBI" id="CHEBI:29969"/>
        <dbReference type="ChEBI" id="CHEBI:57856"/>
        <dbReference type="ChEBI" id="CHEBI:59789"/>
        <dbReference type="ChEBI" id="CHEBI:61961"/>
        <dbReference type="EC" id="2.1.1.356"/>
    </reaction>
</comment>
<feature type="compositionally biased region" description="Basic and acidic residues" evidence="7">
    <location>
        <begin position="255"/>
        <end position="267"/>
    </location>
</feature>
<feature type="region of interest" description="Disordered" evidence="7">
    <location>
        <begin position="242"/>
        <end position="267"/>
    </location>
</feature>
<evidence type="ECO:0000256" key="5">
    <source>
        <dbReference type="ARBA" id="ARBA00023163"/>
    </source>
</evidence>
<feature type="region of interest" description="Disordered" evidence="7">
    <location>
        <begin position="1"/>
        <end position="209"/>
    </location>
</feature>
<feature type="region of interest" description="Disordered" evidence="7">
    <location>
        <begin position="665"/>
        <end position="684"/>
    </location>
</feature>
<evidence type="ECO:0000256" key="1">
    <source>
        <dbReference type="ARBA" id="ARBA00022603"/>
    </source>
</evidence>
<feature type="domain" description="CXC" evidence="9">
    <location>
        <begin position="1078"/>
        <end position="1184"/>
    </location>
</feature>
<dbReference type="InterPro" id="IPR045318">
    <property type="entry name" value="EZH1/2-like"/>
</dbReference>